<dbReference type="Gene3D" id="2.40.260.10">
    <property type="entry name" value="Sortase"/>
    <property type="match status" value="1"/>
</dbReference>
<dbReference type="InterPro" id="IPR042003">
    <property type="entry name" value="Sortase_E"/>
</dbReference>
<keyword evidence="2" id="KW-1133">Transmembrane helix</keyword>
<keyword evidence="2" id="KW-0472">Membrane</keyword>
<evidence type="ECO:0000256" key="2">
    <source>
        <dbReference type="SAM" id="Phobius"/>
    </source>
</evidence>
<sequence>MVKLSKILIKMGLFLIAISVVMYLVFFYPIIIQEVKYFVLPHKDKIQVLTSENAQKDKTPGPSQMIPADEEFSIIIPKIGANSKVISNVNPYDPNVYQKALTKGVAHAEGTVFPGQVGNTFLFSHSSTDFYQADRYNAVFYLLNKLSTGDTFYLVYQKNVYRYIVERTNIVNSSEIEYLDGSAEQINSSTATLMTCWPAGTSLKRFVVVGRLVADK</sequence>
<feature type="transmembrane region" description="Helical" evidence="2">
    <location>
        <begin position="12"/>
        <end position="31"/>
    </location>
</feature>
<evidence type="ECO:0000313" key="4">
    <source>
        <dbReference type="Proteomes" id="UP000526033"/>
    </source>
</evidence>
<comment type="caution">
    <text evidence="3">The sequence shown here is derived from an EMBL/GenBank/DDBJ whole genome shotgun (WGS) entry which is preliminary data.</text>
</comment>
<name>A0A7X9DKV0_UNCKA</name>
<dbReference type="NCBIfam" id="TIGR01076">
    <property type="entry name" value="sortase_fam"/>
    <property type="match status" value="1"/>
</dbReference>
<evidence type="ECO:0000313" key="3">
    <source>
        <dbReference type="EMBL" id="NMB70128.1"/>
    </source>
</evidence>
<dbReference type="InterPro" id="IPR023365">
    <property type="entry name" value="Sortase_dom-sf"/>
</dbReference>
<reference evidence="3 4" key="1">
    <citation type="journal article" date="2020" name="Biotechnol. Biofuels">
        <title>New insights from the biogas microbiome by comprehensive genome-resolved metagenomics of nearly 1600 species originating from multiple anaerobic digesters.</title>
        <authorList>
            <person name="Campanaro S."/>
            <person name="Treu L."/>
            <person name="Rodriguez-R L.M."/>
            <person name="Kovalovszki A."/>
            <person name="Ziels R.M."/>
            <person name="Maus I."/>
            <person name="Zhu X."/>
            <person name="Kougias P.G."/>
            <person name="Basile A."/>
            <person name="Luo G."/>
            <person name="Schluter A."/>
            <person name="Konstantinidis K.T."/>
            <person name="Angelidaki I."/>
        </authorList>
    </citation>
    <scope>NUCLEOTIDE SEQUENCE [LARGE SCALE GENOMIC DNA]</scope>
    <source>
        <strain evidence="3">AS27yjCOA_165</strain>
    </source>
</reference>
<dbReference type="SUPFAM" id="SSF63817">
    <property type="entry name" value="Sortase"/>
    <property type="match status" value="1"/>
</dbReference>
<dbReference type="AlphaFoldDB" id="A0A7X9DKV0"/>
<keyword evidence="1" id="KW-0378">Hydrolase</keyword>
<organism evidence="3 4">
    <name type="scientific">candidate division WWE3 bacterium</name>
    <dbReference type="NCBI Taxonomy" id="2053526"/>
    <lineage>
        <taxon>Bacteria</taxon>
        <taxon>Katanobacteria</taxon>
    </lineage>
</organism>
<evidence type="ECO:0000256" key="1">
    <source>
        <dbReference type="ARBA" id="ARBA00022801"/>
    </source>
</evidence>
<dbReference type="InterPro" id="IPR005754">
    <property type="entry name" value="Sortase"/>
</dbReference>
<dbReference type="Pfam" id="PF04203">
    <property type="entry name" value="Sortase"/>
    <property type="match status" value="1"/>
</dbReference>
<dbReference type="EMBL" id="JAAZNL010000031">
    <property type="protein sequence ID" value="NMB70128.1"/>
    <property type="molecule type" value="Genomic_DNA"/>
</dbReference>
<gene>
    <name evidence="3" type="ORF">GYA27_02915</name>
</gene>
<keyword evidence="2" id="KW-0812">Transmembrane</keyword>
<dbReference type="GO" id="GO:0016787">
    <property type="term" value="F:hydrolase activity"/>
    <property type="evidence" value="ECO:0007669"/>
    <property type="project" value="UniProtKB-KW"/>
</dbReference>
<protein>
    <submittedName>
        <fullName evidence="3">Sortase</fullName>
    </submittedName>
</protein>
<dbReference type="Proteomes" id="UP000526033">
    <property type="component" value="Unassembled WGS sequence"/>
</dbReference>
<proteinExistence type="predicted"/>
<accession>A0A7X9DKV0</accession>
<dbReference type="CDD" id="cd05830">
    <property type="entry name" value="Sortase_E"/>
    <property type="match status" value="1"/>
</dbReference>